<dbReference type="InterPro" id="IPR050261">
    <property type="entry name" value="FrsA_esterase"/>
</dbReference>
<protein>
    <submittedName>
        <fullName evidence="3">Alpha/beta-hydrolase</fullName>
    </submittedName>
</protein>
<evidence type="ECO:0000313" key="3">
    <source>
        <dbReference type="EMBL" id="EIN04000.1"/>
    </source>
</evidence>
<dbReference type="Pfam" id="PF02129">
    <property type="entry name" value="Peptidase_S15"/>
    <property type="match status" value="1"/>
</dbReference>
<dbReference type="OrthoDB" id="2498029at2759"/>
<dbReference type="SUPFAM" id="SSF53474">
    <property type="entry name" value="alpha/beta-Hydrolases"/>
    <property type="match status" value="1"/>
</dbReference>
<dbReference type="PANTHER" id="PTHR22946:SF9">
    <property type="entry name" value="POLYKETIDE TRANSFERASE AF380"/>
    <property type="match status" value="1"/>
</dbReference>
<keyword evidence="1 3" id="KW-0378">Hydrolase</keyword>
<dbReference type="InterPro" id="IPR000383">
    <property type="entry name" value="Xaa-Pro-like_dom"/>
</dbReference>
<dbReference type="PANTHER" id="PTHR22946">
    <property type="entry name" value="DIENELACTONE HYDROLASE DOMAIN-CONTAINING PROTEIN-RELATED"/>
    <property type="match status" value="1"/>
</dbReference>
<evidence type="ECO:0000256" key="1">
    <source>
        <dbReference type="ARBA" id="ARBA00022801"/>
    </source>
</evidence>
<reference evidence="4" key="1">
    <citation type="journal article" date="2012" name="Science">
        <title>The Paleozoic origin of enzymatic lignin decomposition reconstructed from 31 fungal genomes.</title>
        <authorList>
            <person name="Floudas D."/>
            <person name="Binder M."/>
            <person name="Riley R."/>
            <person name="Barry K."/>
            <person name="Blanchette R.A."/>
            <person name="Henrissat B."/>
            <person name="Martinez A.T."/>
            <person name="Otillar R."/>
            <person name="Spatafora J.W."/>
            <person name="Yadav J.S."/>
            <person name="Aerts A."/>
            <person name="Benoit I."/>
            <person name="Boyd A."/>
            <person name="Carlson A."/>
            <person name="Copeland A."/>
            <person name="Coutinho P.M."/>
            <person name="de Vries R.P."/>
            <person name="Ferreira P."/>
            <person name="Findley K."/>
            <person name="Foster B."/>
            <person name="Gaskell J."/>
            <person name="Glotzer D."/>
            <person name="Gorecki P."/>
            <person name="Heitman J."/>
            <person name="Hesse C."/>
            <person name="Hori C."/>
            <person name="Igarashi K."/>
            <person name="Jurgens J.A."/>
            <person name="Kallen N."/>
            <person name="Kersten P."/>
            <person name="Kohler A."/>
            <person name="Kuees U."/>
            <person name="Kumar T.K.A."/>
            <person name="Kuo A."/>
            <person name="LaButti K."/>
            <person name="Larrondo L.F."/>
            <person name="Lindquist E."/>
            <person name="Ling A."/>
            <person name="Lombard V."/>
            <person name="Lucas S."/>
            <person name="Lundell T."/>
            <person name="Martin R."/>
            <person name="McLaughlin D.J."/>
            <person name="Morgenstern I."/>
            <person name="Morin E."/>
            <person name="Murat C."/>
            <person name="Nagy L.G."/>
            <person name="Nolan M."/>
            <person name="Ohm R.A."/>
            <person name="Patyshakuliyeva A."/>
            <person name="Rokas A."/>
            <person name="Ruiz-Duenas F.J."/>
            <person name="Sabat G."/>
            <person name="Salamov A."/>
            <person name="Samejima M."/>
            <person name="Schmutz J."/>
            <person name="Slot J.C."/>
            <person name="St John F."/>
            <person name="Stenlid J."/>
            <person name="Sun H."/>
            <person name="Sun S."/>
            <person name="Syed K."/>
            <person name="Tsang A."/>
            <person name="Wiebenga A."/>
            <person name="Young D."/>
            <person name="Pisabarro A."/>
            <person name="Eastwood D.C."/>
            <person name="Martin F."/>
            <person name="Cullen D."/>
            <person name="Grigoriev I.V."/>
            <person name="Hibbett D.S."/>
        </authorList>
    </citation>
    <scope>NUCLEOTIDE SEQUENCE [LARGE SCALE GENOMIC DNA]</scope>
    <source>
        <strain evidence="4">HHB-11173 SS5</strain>
    </source>
</reference>
<name>R7S0T5_PUNST</name>
<dbReference type="KEGG" id="psq:PUNSTDRAFT_146753"/>
<dbReference type="GeneID" id="18881706"/>
<evidence type="ECO:0000313" key="4">
    <source>
        <dbReference type="Proteomes" id="UP000054196"/>
    </source>
</evidence>
<dbReference type="ESTHER" id="punst-r7s0t5">
    <property type="family name" value="Xaa-Pro-like_dom"/>
</dbReference>
<dbReference type="Gene3D" id="3.40.50.1820">
    <property type="entry name" value="alpha/beta hydrolase"/>
    <property type="match status" value="1"/>
</dbReference>
<evidence type="ECO:0000259" key="2">
    <source>
        <dbReference type="Pfam" id="PF02129"/>
    </source>
</evidence>
<gene>
    <name evidence="3" type="ORF">PUNSTDRAFT_146753</name>
</gene>
<dbReference type="Proteomes" id="UP000054196">
    <property type="component" value="Unassembled WGS sequence"/>
</dbReference>
<dbReference type="HOGENOM" id="CLU_048587_1_0_1"/>
<dbReference type="EMBL" id="JH687557">
    <property type="protein sequence ID" value="EIN04000.1"/>
    <property type="molecule type" value="Genomic_DNA"/>
</dbReference>
<accession>R7S0T5</accession>
<organism evidence="3 4">
    <name type="scientific">Punctularia strigosozonata (strain HHB-11173)</name>
    <name type="common">White-rot fungus</name>
    <dbReference type="NCBI Taxonomy" id="741275"/>
    <lineage>
        <taxon>Eukaryota</taxon>
        <taxon>Fungi</taxon>
        <taxon>Dikarya</taxon>
        <taxon>Basidiomycota</taxon>
        <taxon>Agaricomycotina</taxon>
        <taxon>Agaricomycetes</taxon>
        <taxon>Corticiales</taxon>
        <taxon>Punctulariaceae</taxon>
        <taxon>Punctularia</taxon>
    </lineage>
</organism>
<proteinExistence type="predicted"/>
<feature type="domain" description="Xaa-Pro dipeptidyl-peptidase-like" evidence="2">
    <location>
        <begin position="23"/>
        <end position="144"/>
    </location>
</feature>
<sequence>MTTIPRDQLSAMTTVKVPSKSPGWNLDTWVYLPTNTDSRQRPVIIMAHGLSANKTMGLAAYAREFASLGYACVVFDYRRWGSSDGTPRHVLYISEQLEDYRVVIKWCRTQSEYPLDPQRIVVWGTSLSGGHAISLACEPRLALIGSIAQCPYTGVGPKMQLSVTSIKTLALGIWDALRQAFGGRPIYINACAEPGQVGFLNQPGSSKGMQALLGTDTVFPNEISASSLFELPFYSPAAGSSGLACQTLIIPCVDDNLCAMSGAVEIAHKSKYAKLEAVPGGLLSYVLGLPDAAERR</sequence>
<dbReference type="OMA" id="RHYPCDH"/>
<dbReference type="RefSeq" id="XP_007388789.1">
    <property type="nucleotide sequence ID" value="XM_007388727.1"/>
</dbReference>
<dbReference type="AlphaFoldDB" id="R7S0T5"/>
<dbReference type="InterPro" id="IPR029058">
    <property type="entry name" value="AB_hydrolase_fold"/>
</dbReference>
<dbReference type="GO" id="GO:0016788">
    <property type="term" value="F:hydrolase activity, acting on ester bonds"/>
    <property type="evidence" value="ECO:0007669"/>
    <property type="project" value="UniProtKB-ARBA"/>
</dbReference>
<keyword evidence="4" id="KW-1185">Reference proteome</keyword>
<dbReference type="eggNOG" id="ENOG502RYKB">
    <property type="taxonomic scope" value="Eukaryota"/>
</dbReference>